<evidence type="ECO:0000256" key="1">
    <source>
        <dbReference type="SAM" id="MobiDB-lite"/>
    </source>
</evidence>
<reference evidence="2 3" key="1">
    <citation type="journal article" date="2016" name="Mol. Biol. Evol.">
        <title>Comparative Genomics of Early-Diverging Mushroom-Forming Fungi Provides Insights into the Origins of Lignocellulose Decay Capabilities.</title>
        <authorList>
            <person name="Nagy L.G."/>
            <person name="Riley R."/>
            <person name="Tritt A."/>
            <person name="Adam C."/>
            <person name="Daum C."/>
            <person name="Floudas D."/>
            <person name="Sun H."/>
            <person name="Yadav J.S."/>
            <person name="Pangilinan J."/>
            <person name="Larsson K.H."/>
            <person name="Matsuura K."/>
            <person name="Barry K."/>
            <person name="Labutti K."/>
            <person name="Kuo R."/>
            <person name="Ohm R.A."/>
            <person name="Bhattacharya S.S."/>
            <person name="Shirouzu T."/>
            <person name="Yoshinaga Y."/>
            <person name="Martin F.M."/>
            <person name="Grigoriev I.V."/>
            <person name="Hibbett D.S."/>
        </authorList>
    </citation>
    <scope>NUCLEOTIDE SEQUENCE [LARGE SCALE GENOMIC DNA]</scope>
    <source>
        <strain evidence="2 3">HHB12029</strain>
    </source>
</reference>
<dbReference type="InParanoid" id="A0A165KTK3"/>
<gene>
    <name evidence="2" type="ORF">EXIGLDRAFT_399971</name>
</gene>
<sequence>MPLTLGDVLATTLSPNQSRRNRGRSSISLSDFSSESASVDETRQGTHRSIRPGGVVVASISIEEEMLNVVSDLEALCGGEDTLATPGLDLSTFRKRRPALVAEVDGPTATLIPTATFHGNSLDTLDDLTLFLISPFGRRARDEDALRGRPALDTIPTWSSRDCRKCYALAWPVTRNLDELERIQRCVMKDPMEPFVVWMENRRVELLTMDDDVRGALLGSFLRSLPLSPSPSSYAPQTYPFVPVAMMSQTSYSYSTDEYALTSQAASSTSSFRLNPGAREFKPKGLASNNTDTQLSPNIYHVETRRILGESAHGQLLESWPEVGSVKQGEGKENVAPD</sequence>
<dbReference type="Proteomes" id="UP000077266">
    <property type="component" value="Unassembled WGS sequence"/>
</dbReference>
<protein>
    <submittedName>
        <fullName evidence="2">Uncharacterized protein</fullName>
    </submittedName>
</protein>
<accession>A0A165KTK3</accession>
<feature type="compositionally biased region" description="Low complexity" evidence="1">
    <location>
        <begin position="25"/>
        <end position="37"/>
    </location>
</feature>
<evidence type="ECO:0000313" key="2">
    <source>
        <dbReference type="EMBL" id="KZV96863.1"/>
    </source>
</evidence>
<proteinExistence type="predicted"/>
<feature type="compositionally biased region" description="Basic and acidic residues" evidence="1">
    <location>
        <begin position="329"/>
        <end position="338"/>
    </location>
</feature>
<feature type="region of interest" description="Disordered" evidence="1">
    <location>
        <begin position="319"/>
        <end position="338"/>
    </location>
</feature>
<evidence type="ECO:0000313" key="3">
    <source>
        <dbReference type="Proteomes" id="UP000077266"/>
    </source>
</evidence>
<dbReference type="EMBL" id="KV425937">
    <property type="protein sequence ID" value="KZV96863.1"/>
    <property type="molecule type" value="Genomic_DNA"/>
</dbReference>
<keyword evidence="3" id="KW-1185">Reference proteome</keyword>
<dbReference type="AlphaFoldDB" id="A0A165KTK3"/>
<organism evidence="2 3">
    <name type="scientific">Exidia glandulosa HHB12029</name>
    <dbReference type="NCBI Taxonomy" id="1314781"/>
    <lineage>
        <taxon>Eukaryota</taxon>
        <taxon>Fungi</taxon>
        <taxon>Dikarya</taxon>
        <taxon>Basidiomycota</taxon>
        <taxon>Agaricomycotina</taxon>
        <taxon>Agaricomycetes</taxon>
        <taxon>Auriculariales</taxon>
        <taxon>Exidiaceae</taxon>
        <taxon>Exidia</taxon>
    </lineage>
</organism>
<name>A0A165KTK3_EXIGL</name>
<feature type="region of interest" description="Disordered" evidence="1">
    <location>
        <begin position="1"/>
        <end position="50"/>
    </location>
</feature>